<evidence type="ECO:0000313" key="3">
    <source>
        <dbReference type="Proteomes" id="UP000516105"/>
    </source>
</evidence>
<evidence type="ECO:0000259" key="1">
    <source>
        <dbReference type="Pfam" id="PF08241"/>
    </source>
</evidence>
<dbReference type="Gene3D" id="3.40.50.150">
    <property type="entry name" value="Vaccinia Virus protein VP39"/>
    <property type="match status" value="1"/>
</dbReference>
<dbReference type="Proteomes" id="UP000516105">
    <property type="component" value="Chromosome"/>
</dbReference>
<name>A0ABX6TFV0_9SPHN</name>
<dbReference type="InterPro" id="IPR029063">
    <property type="entry name" value="SAM-dependent_MTases_sf"/>
</dbReference>
<dbReference type="CDD" id="cd02440">
    <property type="entry name" value="AdoMet_MTases"/>
    <property type="match status" value="1"/>
</dbReference>
<dbReference type="RefSeq" id="WP_187709426.1">
    <property type="nucleotide sequence ID" value="NZ_CP060782.1"/>
</dbReference>
<dbReference type="GO" id="GO:0032259">
    <property type="term" value="P:methylation"/>
    <property type="evidence" value="ECO:0007669"/>
    <property type="project" value="UniProtKB-KW"/>
</dbReference>
<gene>
    <name evidence="2" type="ORF">H9L14_04760</name>
</gene>
<dbReference type="PANTHER" id="PTHR43591:SF110">
    <property type="entry name" value="RHODANESE DOMAIN-CONTAINING PROTEIN"/>
    <property type="match status" value="1"/>
</dbReference>
<evidence type="ECO:0000313" key="2">
    <source>
        <dbReference type="EMBL" id="QNP46473.1"/>
    </source>
</evidence>
<accession>A0ABX6TFV0</accession>
<keyword evidence="2" id="KW-0489">Methyltransferase</keyword>
<feature type="domain" description="Methyltransferase type 11" evidence="1">
    <location>
        <begin position="54"/>
        <end position="144"/>
    </location>
</feature>
<protein>
    <submittedName>
        <fullName evidence="2">Methyltransferase domain-containing protein</fullName>
    </submittedName>
</protein>
<dbReference type="PANTHER" id="PTHR43591">
    <property type="entry name" value="METHYLTRANSFERASE"/>
    <property type="match status" value="1"/>
</dbReference>
<dbReference type="InterPro" id="IPR013216">
    <property type="entry name" value="Methyltransf_11"/>
</dbReference>
<reference evidence="2 3" key="1">
    <citation type="submission" date="2020-08" db="EMBL/GenBank/DDBJ databases">
        <title>Genome sequence of Sphingomonas sediminicola KACC 15039T.</title>
        <authorList>
            <person name="Hyun D.-W."/>
            <person name="Bae J.-W."/>
        </authorList>
    </citation>
    <scope>NUCLEOTIDE SEQUENCE [LARGE SCALE GENOMIC DNA]</scope>
    <source>
        <strain evidence="2 3">KACC 15039</strain>
    </source>
</reference>
<organism evidence="2 3">
    <name type="scientific">Sphingomonas sediminicola</name>
    <dbReference type="NCBI Taxonomy" id="386874"/>
    <lineage>
        <taxon>Bacteria</taxon>
        <taxon>Pseudomonadati</taxon>
        <taxon>Pseudomonadota</taxon>
        <taxon>Alphaproteobacteria</taxon>
        <taxon>Sphingomonadales</taxon>
        <taxon>Sphingomonadaceae</taxon>
        <taxon>Sphingomonas</taxon>
    </lineage>
</organism>
<proteinExistence type="predicted"/>
<dbReference type="SUPFAM" id="SSF53335">
    <property type="entry name" value="S-adenosyl-L-methionine-dependent methyltransferases"/>
    <property type="match status" value="1"/>
</dbReference>
<dbReference type="EMBL" id="CP060782">
    <property type="protein sequence ID" value="QNP46473.1"/>
    <property type="molecule type" value="Genomic_DNA"/>
</dbReference>
<keyword evidence="3" id="KW-1185">Reference proteome</keyword>
<sequence>MGDDAGDSNRLKQADAASYDATATDFDYLTDRYSTGIASRILAVVKVEQSDRLLDLGTGTGLLARLAAERGANVVGIDHSEGMLDRARLKAKLATFQVMDAEALQFEDGSFDVAATLYVLRHLPNPRAACRELHRILRPGGKLVAAVGARPTPFSASAVASGIGALSDRLFAAVGRRALSPEFLRRFLDRQGVPSSRGHAAHHGNEDVSGMLAAVGFKNIRREWWGERFQLTPEEFWDVQAVFDSEARERLTALPDAEAEKLKRKFVSECKVLADRGASLVYRTGAIIYSAER</sequence>
<keyword evidence="2" id="KW-0808">Transferase</keyword>
<dbReference type="GO" id="GO:0008168">
    <property type="term" value="F:methyltransferase activity"/>
    <property type="evidence" value="ECO:0007669"/>
    <property type="project" value="UniProtKB-KW"/>
</dbReference>
<dbReference type="Pfam" id="PF08241">
    <property type="entry name" value="Methyltransf_11"/>
    <property type="match status" value="1"/>
</dbReference>